<protein>
    <submittedName>
        <fullName evidence="1">Uncharacterized protein</fullName>
    </submittedName>
</protein>
<reference evidence="1 2" key="1">
    <citation type="submission" date="2019-09" db="EMBL/GenBank/DDBJ databases">
        <title>Taxonomy of Antarctic Massilia spp.: description of Massilia rubra sp. nov., Massilia aquatica sp. nov., Massilia mucilaginosa sp. nov., Massilia frigida sp. nov. isolated from streams, lakes and regoliths.</title>
        <authorList>
            <person name="Holochova P."/>
            <person name="Sedlacek I."/>
            <person name="Kralova S."/>
            <person name="Maslanova I."/>
            <person name="Busse H.-J."/>
            <person name="Stankova E."/>
            <person name="Vrbovska V."/>
            <person name="Kovarovic V."/>
            <person name="Bartak M."/>
            <person name="Svec P."/>
            <person name="Pantucek R."/>
        </authorList>
    </citation>
    <scope>NUCLEOTIDE SEQUENCE [LARGE SCALE GENOMIC DNA]</scope>
    <source>
        <strain evidence="1 2">CCM 8693</strain>
    </source>
</reference>
<proteinExistence type="predicted"/>
<organism evidence="1 2">
    <name type="scientific">Massilia aquatica</name>
    <dbReference type="NCBI Taxonomy" id="2609000"/>
    <lineage>
        <taxon>Bacteria</taxon>
        <taxon>Pseudomonadati</taxon>
        <taxon>Pseudomonadota</taxon>
        <taxon>Betaproteobacteria</taxon>
        <taxon>Burkholderiales</taxon>
        <taxon>Oxalobacteraceae</taxon>
        <taxon>Telluria group</taxon>
        <taxon>Massilia</taxon>
    </lineage>
</organism>
<evidence type="ECO:0000313" key="1">
    <source>
        <dbReference type="EMBL" id="NHZ39916.1"/>
    </source>
</evidence>
<sequence>MSTTTVTSQASFFQAKKSEAIDNETQRWFYDLDNEFFYGASSFWEKSSLVRRSEPCHYGESKGVVNFSIFY</sequence>
<name>A0ABX0M6Z5_9BURK</name>
<dbReference type="RefSeq" id="WP_167075788.1">
    <property type="nucleotide sequence ID" value="NZ_VVIW01000003.1"/>
</dbReference>
<keyword evidence="2" id="KW-1185">Reference proteome</keyword>
<evidence type="ECO:0000313" key="2">
    <source>
        <dbReference type="Proteomes" id="UP000819052"/>
    </source>
</evidence>
<accession>A0ABX0M6Z5</accession>
<gene>
    <name evidence="1" type="ORF">F1609_07040</name>
</gene>
<dbReference type="EMBL" id="VVIW01000003">
    <property type="protein sequence ID" value="NHZ39916.1"/>
    <property type="molecule type" value="Genomic_DNA"/>
</dbReference>
<comment type="caution">
    <text evidence="1">The sequence shown here is derived from an EMBL/GenBank/DDBJ whole genome shotgun (WGS) entry which is preliminary data.</text>
</comment>
<dbReference type="Proteomes" id="UP000819052">
    <property type="component" value="Unassembled WGS sequence"/>
</dbReference>